<evidence type="ECO:0000313" key="4">
    <source>
        <dbReference type="Proteomes" id="UP000700596"/>
    </source>
</evidence>
<keyword evidence="2" id="KW-0812">Transmembrane</keyword>
<reference evidence="3" key="1">
    <citation type="journal article" date="2021" name="Nat. Commun.">
        <title>Genetic determinants of endophytism in the Arabidopsis root mycobiome.</title>
        <authorList>
            <person name="Mesny F."/>
            <person name="Miyauchi S."/>
            <person name="Thiergart T."/>
            <person name="Pickel B."/>
            <person name="Atanasova L."/>
            <person name="Karlsson M."/>
            <person name="Huettel B."/>
            <person name="Barry K.W."/>
            <person name="Haridas S."/>
            <person name="Chen C."/>
            <person name="Bauer D."/>
            <person name="Andreopoulos W."/>
            <person name="Pangilinan J."/>
            <person name="LaButti K."/>
            <person name="Riley R."/>
            <person name="Lipzen A."/>
            <person name="Clum A."/>
            <person name="Drula E."/>
            <person name="Henrissat B."/>
            <person name="Kohler A."/>
            <person name="Grigoriev I.V."/>
            <person name="Martin F.M."/>
            <person name="Hacquard S."/>
        </authorList>
    </citation>
    <scope>NUCLEOTIDE SEQUENCE</scope>
    <source>
        <strain evidence="3">MPI-CAGE-CH-0243</strain>
    </source>
</reference>
<gene>
    <name evidence="3" type="ORF">B0J11DRAFT_584504</name>
</gene>
<feature type="compositionally biased region" description="Polar residues" evidence="1">
    <location>
        <begin position="261"/>
        <end position="270"/>
    </location>
</feature>
<evidence type="ECO:0000256" key="1">
    <source>
        <dbReference type="SAM" id="MobiDB-lite"/>
    </source>
</evidence>
<protein>
    <submittedName>
        <fullName evidence="3">Uncharacterized protein</fullName>
    </submittedName>
</protein>
<comment type="caution">
    <text evidence="3">The sequence shown here is derived from an EMBL/GenBank/DDBJ whole genome shotgun (WGS) entry which is preliminary data.</text>
</comment>
<keyword evidence="2" id="KW-0472">Membrane</keyword>
<evidence type="ECO:0000313" key="3">
    <source>
        <dbReference type="EMBL" id="KAH7115201.1"/>
    </source>
</evidence>
<sequence>MPDIQHPTPSATPAHRTDTFDTHAAIGLASILTILLTLFMCFVWRRLRTQKLLQHQLTNNSSFHSRDDDVERGGGHGDAYGHQDSIITIQSMSTRRESMFRYTFEQEKEKENKLDRKTSIISKPRPALRNTSISKTISKTRNHSSSTPPSIKEKKTQTQTQTHPTPQETSSFTFSAWDFQHAEAEHQNRTHKQPPSPSPSPSPSPPHPISPSIHTPRGRTRRKKSHVPPVHTARVPSTAMDTDTNTIPAPFPSLPAPLLSKSNNEAGQETKNVDGGAA</sequence>
<organism evidence="3 4">
    <name type="scientific">Dendryphion nanum</name>
    <dbReference type="NCBI Taxonomy" id="256645"/>
    <lineage>
        <taxon>Eukaryota</taxon>
        <taxon>Fungi</taxon>
        <taxon>Dikarya</taxon>
        <taxon>Ascomycota</taxon>
        <taxon>Pezizomycotina</taxon>
        <taxon>Dothideomycetes</taxon>
        <taxon>Pleosporomycetidae</taxon>
        <taxon>Pleosporales</taxon>
        <taxon>Torulaceae</taxon>
        <taxon>Dendryphion</taxon>
    </lineage>
</organism>
<feature type="region of interest" description="Disordered" evidence="1">
    <location>
        <begin position="106"/>
        <end position="170"/>
    </location>
</feature>
<feature type="region of interest" description="Disordered" evidence="1">
    <location>
        <begin position="183"/>
        <end position="278"/>
    </location>
</feature>
<feature type="region of interest" description="Disordered" evidence="1">
    <location>
        <begin position="61"/>
        <end position="83"/>
    </location>
</feature>
<dbReference type="EMBL" id="JAGMWT010000016">
    <property type="protein sequence ID" value="KAH7115201.1"/>
    <property type="molecule type" value="Genomic_DNA"/>
</dbReference>
<proteinExistence type="predicted"/>
<keyword evidence="2" id="KW-1133">Transmembrane helix</keyword>
<feature type="transmembrane region" description="Helical" evidence="2">
    <location>
        <begin position="24"/>
        <end position="44"/>
    </location>
</feature>
<dbReference type="Proteomes" id="UP000700596">
    <property type="component" value="Unassembled WGS sequence"/>
</dbReference>
<name>A0A9P9IBX6_9PLEO</name>
<feature type="compositionally biased region" description="Low complexity" evidence="1">
    <location>
        <begin position="157"/>
        <end position="169"/>
    </location>
</feature>
<accession>A0A9P9IBX6</accession>
<keyword evidence="4" id="KW-1185">Reference proteome</keyword>
<feature type="compositionally biased region" description="Polar residues" evidence="1">
    <location>
        <begin position="129"/>
        <end position="149"/>
    </location>
</feature>
<feature type="compositionally biased region" description="Basic residues" evidence="1">
    <location>
        <begin position="216"/>
        <end position="226"/>
    </location>
</feature>
<feature type="compositionally biased region" description="Pro residues" evidence="1">
    <location>
        <begin position="194"/>
        <end position="209"/>
    </location>
</feature>
<evidence type="ECO:0000256" key="2">
    <source>
        <dbReference type="SAM" id="Phobius"/>
    </source>
</evidence>
<feature type="compositionally biased region" description="Basic and acidic residues" evidence="1">
    <location>
        <begin position="64"/>
        <end position="81"/>
    </location>
</feature>
<dbReference type="AlphaFoldDB" id="A0A9P9IBX6"/>
<feature type="compositionally biased region" description="Basic and acidic residues" evidence="1">
    <location>
        <begin position="106"/>
        <end position="118"/>
    </location>
</feature>